<evidence type="ECO:0000259" key="4">
    <source>
        <dbReference type="Pfam" id="PF03632"/>
    </source>
</evidence>
<dbReference type="Gene3D" id="2.70.98.40">
    <property type="entry name" value="Glycoside hydrolase, family 65, N-terminal domain"/>
    <property type="match status" value="1"/>
</dbReference>
<dbReference type="EMBL" id="AP025635">
    <property type="protein sequence ID" value="BDG67509.1"/>
    <property type="molecule type" value="Genomic_DNA"/>
</dbReference>
<sequence>MAKNDSFKVSAEELSHQTPEYLETLFAVGNGQIGVRSGHPLKVNELYGGNPGSFVNGFFDSEPIQYGEWAYGYAKEHQTIIKLPNLRGVRLQIGDEDSSASEWQVKPIQMTLDLEKGVLDESYKVVTPLGKTFELVMQSFASVTRSELYVCQYQIKNTNFSEPISMTHPLEQKAAIVQTDDPRVASKAHHLRKADYQDYAIWTAENSQRSIAIRVINGEKQLQAEETLTTVFQMKLLEDNQNHETPFNQELADFEVLLQEQQQSYQQFWAASDIQIEGDPVLQKGIRFNLFHLNQGAGRDGRTNFAAKGLTGEGYEGHYFWDTEMYLLPFFIFTNPEIAKALLSYRGKILPQAKQRAQELSQEGALFAWRTIDGNETSAYYPAGTAQVHINADIVYAFQLYERVTGDQAFIETVGSEVVFETAKFWLSYGDLVEKDGKLAFCINGVTGPDEYSALVNNNFYTNKMVQNNLYYAIELAQRFGKYQESISAWQQAADLMYFGYDEQRGITKQDDGFLEQAVWPFETTPAEKYPLLLHYHPMVIYKHQVCKQADTVLAQMLYTGDFSLEQLKKDYDYYEQVTTHDSSLSRSIFSVMASRIGDSEKAYRYFMDTALMDLTDLQKNVVDGIHAANMGGSWLSLIYGFAGLYYDQGLRLANHLPQKIKELKFTLFYQGEPVKINLKDQRIDCQLAEETRLIATKTDGGIWIKER</sequence>
<dbReference type="InterPro" id="IPR008928">
    <property type="entry name" value="6-hairpin_glycosidase_sf"/>
</dbReference>
<proteinExistence type="inferred from homology"/>
<dbReference type="InterPro" id="IPR037018">
    <property type="entry name" value="GH65_N"/>
</dbReference>
<dbReference type="InterPro" id="IPR017045">
    <property type="entry name" value="Malt_Pase/Glycosyl_Hdrlase"/>
</dbReference>
<reference evidence="6 7" key="1">
    <citation type="submission" date="2022-03" db="EMBL/GenBank/DDBJ databases">
        <title>Complete genome sequence of Enterococcus innesii DB-1.</title>
        <authorList>
            <person name="Fukuda D."/>
            <person name="Nolasco-Hipolito C."/>
        </authorList>
    </citation>
    <scope>NUCLEOTIDE SEQUENCE [LARGE SCALE GENOMIC DNA]</scope>
    <source>
        <strain evidence="6 7">DB-1</strain>
    </source>
</reference>
<keyword evidence="7" id="KW-1185">Reference proteome</keyword>
<keyword evidence="3" id="KW-0808">Transferase</keyword>
<dbReference type="PANTHER" id="PTHR11051:SF8">
    <property type="entry name" value="PROTEIN-GLUCOSYLGALACTOSYLHYDROXYLYSINE GLUCOSIDASE"/>
    <property type="match status" value="1"/>
</dbReference>
<comment type="similarity">
    <text evidence="1">Belongs to the glycosyl hydrolase 65 family.</text>
</comment>
<dbReference type="SUPFAM" id="SSF74650">
    <property type="entry name" value="Galactose mutarotase-like"/>
    <property type="match status" value="1"/>
</dbReference>
<feature type="domain" description="Glycoside hydrolase family 65 N-terminal" evidence="5">
    <location>
        <begin position="13"/>
        <end position="235"/>
    </location>
</feature>
<accession>A0ABN6NPE8</accession>
<protein>
    <submittedName>
        <fullName evidence="6">Maltose phosphorylase</fullName>
    </submittedName>
</protein>
<evidence type="ECO:0000313" key="7">
    <source>
        <dbReference type="Proteomes" id="UP000831692"/>
    </source>
</evidence>
<name>A0ABN6NPE8_9ENTE</name>
<dbReference type="RefSeq" id="WP_244352967.1">
    <property type="nucleotide sequence ID" value="NZ_AP025635.1"/>
</dbReference>
<evidence type="ECO:0000313" key="6">
    <source>
        <dbReference type="EMBL" id="BDG67509.1"/>
    </source>
</evidence>
<dbReference type="PANTHER" id="PTHR11051">
    <property type="entry name" value="GLYCOSYL HYDROLASE-RELATED"/>
    <property type="match status" value="1"/>
</dbReference>
<evidence type="ECO:0000256" key="3">
    <source>
        <dbReference type="ARBA" id="ARBA00022679"/>
    </source>
</evidence>
<dbReference type="InterPro" id="IPR012341">
    <property type="entry name" value="6hp_glycosidase-like_sf"/>
</dbReference>
<dbReference type="GeneID" id="83457059"/>
<dbReference type="InterPro" id="IPR005195">
    <property type="entry name" value="Glyco_hydro_65_M"/>
</dbReference>
<dbReference type="Pfam" id="PF03636">
    <property type="entry name" value="Glyco_hydro_65N"/>
    <property type="match status" value="1"/>
</dbReference>
<evidence type="ECO:0000259" key="5">
    <source>
        <dbReference type="Pfam" id="PF03636"/>
    </source>
</evidence>
<dbReference type="PIRSF" id="PIRSF036289">
    <property type="entry name" value="Glycosyl_hydrolase_malt_phosph"/>
    <property type="match status" value="1"/>
</dbReference>
<feature type="domain" description="Glycoside hydrolase family 65 central catalytic" evidence="4">
    <location>
        <begin position="287"/>
        <end position="635"/>
    </location>
</feature>
<dbReference type="Gene3D" id="1.50.10.10">
    <property type="match status" value="1"/>
</dbReference>
<dbReference type="SUPFAM" id="SSF48208">
    <property type="entry name" value="Six-hairpin glycosidases"/>
    <property type="match status" value="1"/>
</dbReference>
<keyword evidence="2" id="KW-0328">Glycosyltransferase</keyword>
<dbReference type="InterPro" id="IPR005196">
    <property type="entry name" value="Glyco_hydro_65_N"/>
</dbReference>
<gene>
    <name evidence="6" type="primary">mapA_1</name>
    <name evidence="6" type="ORF">ENLAB_10730</name>
</gene>
<dbReference type="Pfam" id="PF03632">
    <property type="entry name" value="Glyco_hydro_65m"/>
    <property type="match status" value="1"/>
</dbReference>
<organism evidence="6 7">
    <name type="scientific">Enterococcus innesii</name>
    <dbReference type="NCBI Taxonomy" id="2839759"/>
    <lineage>
        <taxon>Bacteria</taxon>
        <taxon>Bacillati</taxon>
        <taxon>Bacillota</taxon>
        <taxon>Bacilli</taxon>
        <taxon>Lactobacillales</taxon>
        <taxon>Enterococcaceae</taxon>
        <taxon>Enterococcus</taxon>
    </lineage>
</organism>
<dbReference type="InterPro" id="IPR011013">
    <property type="entry name" value="Gal_mutarotase_sf_dom"/>
</dbReference>
<dbReference type="Proteomes" id="UP000831692">
    <property type="component" value="Chromosome"/>
</dbReference>
<evidence type="ECO:0000256" key="1">
    <source>
        <dbReference type="ARBA" id="ARBA00006768"/>
    </source>
</evidence>
<evidence type="ECO:0000256" key="2">
    <source>
        <dbReference type="ARBA" id="ARBA00022676"/>
    </source>
</evidence>
<dbReference type="Gene3D" id="2.60.420.10">
    <property type="entry name" value="Maltose phosphorylase, domain 3"/>
    <property type="match status" value="1"/>
</dbReference>